<feature type="region of interest" description="Disordered" evidence="1">
    <location>
        <begin position="1"/>
        <end position="33"/>
    </location>
</feature>
<feature type="compositionally biased region" description="Polar residues" evidence="1">
    <location>
        <begin position="1"/>
        <end position="20"/>
    </location>
</feature>
<gene>
    <name evidence="2" type="ORF">GCM10023208_25010</name>
</gene>
<reference evidence="3" key="1">
    <citation type="journal article" date="2019" name="Int. J. Syst. Evol. Microbiol.">
        <title>The Global Catalogue of Microorganisms (GCM) 10K type strain sequencing project: providing services to taxonomists for standard genome sequencing and annotation.</title>
        <authorList>
            <consortium name="The Broad Institute Genomics Platform"/>
            <consortium name="The Broad Institute Genome Sequencing Center for Infectious Disease"/>
            <person name="Wu L."/>
            <person name="Ma J."/>
        </authorList>
    </citation>
    <scope>NUCLEOTIDE SEQUENCE [LARGE SCALE GENOMIC DNA]</scope>
    <source>
        <strain evidence="3">JCM 18014</strain>
    </source>
</reference>
<dbReference type="Proteomes" id="UP001500518">
    <property type="component" value="Unassembled WGS sequence"/>
</dbReference>
<evidence type="ECO:0000313" key="3">
    <source>
        <dbReference type="Proteomes" id="UP001500518"/>
    </source>
</evidence>
<evidence type="ECO:0000256" key="1">
    <source>
        <dbReference type="SAM" id="MobiDB-lite"/>
    </source>
</evidence>
<accession>A0ABP9KGV1</accession>
<evidence type="ECO:0000313" key="2">
    <source>
        <dbReference type="EMBL" id="GAA5058472.1"/>
    </source>
</evidence>
<protein>
    <recommendedName>
        <fullName evidence="4">Helix-turn-helix domain-containing protein</fullName>
    </recommendedName>
</protein>
<organism evidence="2 3">
    <name type="scientific">Erythrobacter westpacificensis</name>
    <dbReference type="NCBI Taxonomy" id="1055231"/>
    <lineage>
        <taxon>Bacteria</taxon>
        <taxon>Pseudomonadati</taxon>
        <taxon>Pseudomonadota</taxon>
        <taxon>Alphaproteobacteria</taxon>
        <taxon>Sphingomonadales</taxon>
        <taxon>Erythrobacteraceae</taxon>
        <taxon>Erythrobacter/Porphyrobacter group</taxon>
        <taxon>Erythrobacter</taxon>
    </lineage>
</organism>
<name>A0ABP9KGV1_9SPHN</name>
<dbReference type="EMBL" id="BAABHV010000017">
    <property type="protein sequence ID" value="GAA5058472.1"/>
    <property type="molecule type" value="Genomic_DNA"/>
</dbReference>
<comment type="caution">
    <text evidence="2">The sequence shown here is derived from an EMBL/GenBank/DDBJ whole genome shotgun (WGS) entry which is preliminary data.</text>
</comment>
<evidence type="ECO:0008006" key="4">
    <source>
        <dbReference type="Google" id="ProtNLM"/>
    </source>
</evidence>
<keyword evidence="3" id="KW-1185">Reference proteome</keyword>
<sequence length="113" mass="12344">MIPSASTELPQANSSDSTHAFGSAAPDQRTKTADRIRDYAESRFFDPARDAGRSIVEISAREIHDALGLRNAFPSVCQALSGRKIAELCRVNLTRRIGPSNSSTTAYVYELLE</sequence>
<proteinExistence type="predicted"/>